<evidence type="ECO:0000256" key="7">
    <source>
        <dbReference type="PIRSR" id="PIRSR001123-1"/>
    </source>
</evidence>
<dbReference type="Proteomes" id="UP000192478">
    <property type="component" value="Chromosome"/>
</dbReference>
<reference evidence="9 10" key="1">
    <citation type="submission" date="2017-03" db="EMBL/GenBank/DDBJ databases">
        <title>Complete sequence of Clostridium formicaceticum DSM 92.</title>
        <authorList>
            <person name="Poehlein A."/>
            <person name="Karl M."/>
            <person name="Bengelsdorf F.R."/>
            <person name="Duerre P."/>
            <person name="Daniel R."/>
        </authorList>
    </citation>
    <scope>NUCLEOTIDE SEQUENCE [LARGE SCALE GENOMIC DNA]</scope>
    <source>
        <strain evidence="9 10">DSM 92</strain>
    </source>
</reference>
<sequence>MINTALLKEMLEIYSPAGNEERICTFIKGQIKDYVDEIRVDVLGNLIVRKKGNGKKIMLAGHMDQIGLMVTYIDDKGFLRFTNVGGISPTISLSQRVIFQNGTIGVIGSEKIDDLKDFKLEKLFIDIGASSKEEAETKVSIGDMAVYYTAALYDDKKVMSQAVDDRIGCFVMIEALKKLSTTENDLYFVFTVQEEVGTRGARTAAYDIAPDMAIAFDVTATGDTPKAKSMAVELGKGPAIKVKDNSILCHPKVKDYMVKQAEKNNIPYQLEILEFGGTDSGAIHLTRSGVPSGVLSIPCRYLHSNCEMVFLSDVKEAIELTVHILKNPIEI</sequence>
<evidence type="ECO:0000256" key="6">
    <source>
        <dbReference type="PIRNR" id="PIRNR001123"/>
    </source>
</evidence>
<dbReference type="GO" id="GO:0046872">
    <property type="term" value="F:metal ion binding"/>
    <property type="evidence" value="ECO:0007669"/>
    <property type="project" value="UniProtKB-UniRule"/>
</dbReference>
<organism evidence="9 10">
    <name type="scientific">Clostridium formicaceticum</name>
    <dbReference type="NCBI Taxonomy" id="1497"/>
    <lineage>
        <taxon>Bacteria</taxon>
        <taxon>Bacillati</taxon>
        <taxon>Bacillota</taxon>
        <taxon>Clostridia</taxon>
        <taxon>Eubacteriales</taxon>
        <taxon>Clostridiaceae</taxon>
        <taxon>Clostridium</taxon>
    </lineage>
</organism>
<feature type="binding site" evidence="8">
    <location>
        <position position="164"/>
    </location>
    <ligand>
        <name>Zn(2+)</name>
        <dbReference type="ChEBI" id="CHEBI:29105"/>
        <label>1</label>
    </ligand>
</feature>
<keyword evidence="5 9" id="KW-0378">Hydrolase</keyword>
<evidence type="ECO:0000256" key="3">
    <source>
        <dbReference type="ARBA" id="ARBA00022670"/>
    </source>
</evidence>
<dbReference type="EC" id="3.4.11.-" evidence="9"/>
<evidence type="ECO:0000256" key="2">
    <source>
        <dbReference type="ARBA" id="ARBA00022438"/>
    </source>
</evidence>
<dbReference type="GO" id="GO:0004177">
    <property type="term" value="F:aminopeptidase activity"/>
    <property type="evidence" value="ECO:0007669"/>
    <property type="project" value="UniProtKB-UniRule"/>
</dbReference>
<feature type="active site" description="Proton acceptor" evidence="7">
    <location>
        <position position="194"/>
    </location>
</feature>
<protein>
    <submittedName>
        <fullName evidence="9">Aminopeptidase YsdC</fullName>
        <ecNumber evidence="9">3.4.11.-</ecNumber>
    </submittedName>
</protein>
<dbReference type="EMBL" id="CP020559">
    <property type="protein sequence ID" value="ARE87770.1"/>
    <property type="molecule type" value="Genomic_DNA"/>
</dbReference>
<accession>A0AAC9RP33</accession>
<dbReference type="GO" id="GO:0006508">
    <property type="term" value="P:proteolysis"/>
    <property type="evidence" value="ECO:0007669"/>
    <property type="project" value="UniProtKB-KW"/>
</dbReference>
<dbReference type="CDD" id="cd05656">
    <property type="entry name" value="M42_Frv"/>
    <property type="match status" value="1"/>
</dbReference>
<comment type="cofactor">
    <cofactor evidence="8">
        <name>a divalent metal cation</name>
        <dbReference type="ChEBI" id="CHEBI:60240"/>
    </cofactor>
    <text evidence="8">Binds 2 divalent metal cations per subunit.</text>
</comment>
<feature type="binding site" evidence="8">
    <location>
        <position position="164"/>
    </location>
    <ligand>
        <name>Zn(2+)</name>
        <dbReference type="ChEBI" id="CHEBI:29105"/>
        <label>2</label>
    </ligand>
</feature>
<dbReference type="Gene3D" id="3.40.630.10">
    <property type="entry name" value="Zn peptidases"/>
    <property type="match status" value="1"/>
</dbReference>
<dbReference type="InterPro" id="IPR023367">
    <property type="entry name" value="Peptidase_M42_dom2"/>
</dbReference>
<feature type="binding site" evidence="8">
    <location>
        <position position="195"/>
    </location>
    <ligand>
        <name>Zn(2+)</name>
        <dbReference type="ChEBI" id="CHEBI:29105"/>
        <label>2</label>
    </ligand>
</feature>
<proteinExistence type="inferred from homology"/>
<dbReference type="Pfam" id="PF05343">
    <property type="entry name" value="Peptidase_M42"/>
    <property type="match status" value="1"/>
</dbReference>
<gene>
    <name evidence="9" type="primary">ysdC_1</name>
    <name evidence="9" type="ORF">CLFO_21700</name>
</gene>
<evidence type="ECO:0000313" key="10">
    <source>
        <dbReference type="Proteomes" id="UP000192478"/>
    </source>
</evidence>
<feature type="binding site" evidence="8">
    <location>
        <position position="303"/>
    </location>
    <ligand>
        <name>Zn(2+)</name>
        <dbReference type="ChEBI" id="CHEBI:29105"/>
        <label>2</label>
    </ligand>
</feature>
<keyword evidence="3" id="KW-0645">Protease</keyword>
<dbReference type="PIRSF" id="PIRSF001123">
    <property type="entry name" value="PepA_GA"/>
    <property type="match status" value="1"/>
</dbReference>
<evidence type="ECO:0000256" key="5">
    <source>
        <dbReference type="ARBA" id="ARBA00022801"/>
    </source>
</evidence>
<dbReference type="InterPro" id="IPR008007">
    <property type="entry name" value="Peptidase_M42"/>
</dbReference>
<comment type="similarity">
    <text evidence="1 6">Belongs to the peptidase M42 family.</text>
</comment>
<evidence type="ECO:0000256" key="8">
    <source>
        <dbReference type="PIRSR" id="PIRSR001123-2"/>
    </source>
</evidence>
<dbReference type="SUPFAM" id="SSF101821">
    <property type="entry name" value="Aminopeptidase/glucanase lid domain"/>
    <property type="match status" value="1"/>
</dbReference>
<keyword evidence="4 8" id="KW-0479">Metal-binding</keyword>
<feature type="binding site" evidence="8">
    <location>
        <position position="62"/>
    </location>
    <ligand>
        <name>Zn(2+)</name>
        <dbReference type="ChEBI" id="CHEBI:29105"/>
        <label>1</label>
    </ligand>
</feature>
<dbReference type="SUPFAM" id="SSF53187">
    <property type="entry name" value="Zn-dependent exopeptidases"/>
    <property type="match status" value="1"/>
</dbReference>
<feature type="binding site" evidence="8">
    <location>
        <position position="217"/>
    </location>
    <ligand>
        <name>Zn(2+)</name>
        <dbReference type="ChEBI" id="CHEBI:29105"/>
        <label>1</label>
    </ligand>
</feature>
<dbReference type="InterPro" id="IPR051464">
    <property type="entry name" value="Peptidase_M42_aminopept"/>
</dbReference>
<dbReference type="PANTHER" id="PTHR32481">
    <property type="entry name" value="AMINOPEPTIDASE"/>
    <property type="match status" value="1"/>
</dbReference>
<name>A0AAC9RP33_9CLOT</name>
<keyword evidence="2 9" id="KW-0031">Aminopeptidase</keyword>
<dbReference type="AlphaFoldDB" id="A0AAC9RP33"/>
<dbReference type="PANTHER" id="PTHR32481:SF9">
    <property type="entry name" value="ENDOGLUCANASE"/>
    <property type="match status" value="1"/>
</dbReference>
<evidence type="ECO:0000313" key="9">
    <source>
        <dbReference type="EMBL" id="ARE87770.1"/>
    </source>
</evidence>
<dbReference type="Gene3D" id="2.40.30.40">
    <property type="entry name" value="Peptidase M42, domain 2"/>
    <property type="match status" value="1"/>
</dbReference>
<evidence type="ECO:0000256" key="1">
    <source>
        <dbReference type="ARBA" id="ARBA00006272"/>
    </source>
</evidence>
<evidence type="ECO:0000256" key="4">
    <source>
        <dbReference type="ARBA" id="ARBA00022723"/>
    </source>
</evidence>